<dbReference type="PANTHER" id="PTHR30041:SF8">
    <property type="entry name" value="PROTEIN YFFB"/>
    <property type="match status" value="1"/>
</dbReference>
<dbReference type="Gene3D" id="3.40.30.10">
    <property type="entry name" value="Glutaredoxin"/>
    <property type="match status" value="1"/>
</dbReference>
<comment type="caution">
    <text evidence="4">The sequence shown here is derived from an EMBL/GenBank/DDBJ whole genome shotgun (WGS) entry which is preliminary data.</text>
</comment>
<dbReference type="NCBIfam" id="TIGR01616">
    <property type="entry name" value="nitro_assoc"/>
    <property type="match status" value="1"/>
</dbReference>
<accession>A0A2S6NKG9</accession>
<proteinExistence type="inferred from homology"/>
<evidence type="ECO:0000313" key="5">
    <source>
        <dbReference type="Proteomes" id="UP000239724"/>
    </source>
</evidence>
<feature type="region of interest" description="Disordered" evidence="3">
    <location>
        <begin position="122"/>
        <end position="148"/>
    </location>
</feature>
<organism evidence="4 5">
    <name type="scientific">Rhodopila globiformis</name>
    <name type="common">Rhodopseudomonas globiformis</name>
    <dbReference type="NCBI Taxonomy" id="1071"/>
    <lineage>
        <taxon>Bacteria</taxon>
        <taxon>Pseudomonadati</taxon>
        <taxon>Pseudomonadota</taxon>
        <taxon>Alphaproteobacteria</taxon>
        <taxon>Acetobacterales</taxon>
        <taxon>Acetobacteraceae</taxon>
        <taxon>Rhodopila</taxon>
    </lineage>
</organism>
<evidence type="ECO:0008006" key="6">
    <source>
        <dbReference type="Google" id="ProtNLM"/>
    </source>
</evidence>
<reference evidence="4 5" key="1">
    <citation type="journal article" date="2018" name="Arch. Microbiol.">
        <title>New insights into the metabolic potential of the phototrophic purple bacterium Rhodopila globiformis DSM 161(T) from its draft genome sequence and evidence for a vanadium-dependent nitrogenase.</title>
        <authorList>
            <person name="Imhoff J.F."/>
            <person name="Rahn T."/>
            <person name="Kunzel S."/>
            <person name="Neulinger S.C."/>
        </authorList>
    </citation>
    <scope>NUCLEOTIDE SEQUENCE [LARGE SCALE GENOMIC DNA]</scope>
    <source>
        <strain evidence="4 5">DSM 161</strain>
    </source>
</reference>
<dbReference type="EMBL" id="NHRY01000072">
    <property type="protein sequence ID" value="PPQ35507.1"/>
    <property type="molecule type" value="Genomic_DNA"/>
</dbReference>
<name>A0A2S6NKG9_RHOGL</name>
<dbReference type="SUPFAM" id="SSF52833">
    <property type="entry name" value="Thioredoxin-like"/>
    <property type="match status" value="1"/>
</dbReference>
<sequence length="148" mass="16091">MAHVTFWGKPGCAGNARQIAVLRASGHVLDVRNLLAEAWTPARLRPFFGDTPVSAWFNQSSPRIKRGEVRPETMTEAEALAAMMADPLLIRRPLLESDKITMAGFDRDLVAAWIGLAGGPTSVGEGCPRADMPPCQPPPETEQERISD</sequence>
<dbReference type="AlphaFoldDB" id="A0A2S6NKG9"/>
<evidence type="ECO:0000256" key="3">
    <source>
        <dbReference type="SAM" id="MobiDB-lite"/>
    </source>
</evidence>
<dbReference type="InterPro" id="IPR006660">
    <property type="entry name" value="Arsenate_reductase-like"/>
</dbReference>
<comment type="similarity">
    <text evidence="1 2">Belongs to the ArsC family.</text>
</comment>
<gene>
    <name evidence="4" type="ORF">CCS01_07445</name>
</gene>
<dbReference type="PROSITE" id="PS51353">
    <property type="entry name" value="ARSC"/>
    <property type="match status" value="1"/>
</dbReference>
<dbReference type="PANTHER" id="PTHR30041">
    <property type="entry name" value="ARSENATE REDUCTASE"/>
    <property type="match status" value="1"/>
</dbReference>
<dbReference type="OrthoDB" id="9803749at2"/>
<dbReference type="RefSeq" id="WP_104518221.1">
    <property type="nucleotide sequence ID" value="NZ_NHRY01000072.1"/>
</dbReference>
<evidence type="ECO:0000313" key="4">
    <source>
        <dbReference type="EMBL" id="PPQ35507.1"/>
    </source>
</evidence>
<evidence type="ECO:0000256" key="2">
    <source>
        <dbReference type="PROSITE-ProRule" id="PRU01282"/>
    </source>
</evidence>
<dbReference type="InterPro" id="IPR036249">
    <property type="entry name" value="Thioredoxin-like_sf"/>
</dbReference>
<dbReference type="Proteomes" id="UP000239724">
    <property type="component" value="Unassembled WGS sequence"/>
</dbReference>
<dbReference type="InterPro" id="IPR006503">
    <property type="entry name" value="Nase-assoc"/>
</dbReference>
<keyword evidence="5" id="KW-1185">Reference proteome</keyword>
<evidence type="ECO:0000256" key="1">
    <source>
        <dbReference type="ARBA" id="ARBA00007198"/>
    </source>
</evidence>
<dbReference type="Pfam" id="PF03960">
    <property type="entry name" value="ArsC"/>
    <property type="match status" value="1"/>
</dbReference>
<protein>
    <recommendedName>
        <fullName evidence="6">Nitrogenase-associated protein</fullName>
    </recommendedName>
</protein>